<dbReference type="InterPro" id="IPR011583">
    <property type="entry name" value="Chitinase_II/V-like_cat"/>
</dbReference>
<keyword evidence="2 3" id="KW-0326">Glycosidase</keyword>
<evidence type="ECO:0000313" key="7">
    <source>
        <dbReference type="EMBL" id="KAK4479486.1"/>
    </source>
</evidence>
<dbReference type="SUPFAM" id="SSF51445">
    <property type="entry name" value="(Trans)glycosidases"/>
    <property type="match status" value="1"/>
</dbReference>
<keyword evidence="5" id="KW-0732">Signal</keyword>
<comment type="similarity">
    <text evidence="4">Belongs to the glycosyl hydrolase 18 family.</text>
</comment>
<dbReference type="InterPro" id="IPR001223">
    <property type="entry name" value="Glyco_hydro18_cat"/>
</dbReference>
<evidence type="ECO:0000256" key="5">
    <source>
        <dbReference type="SAM" id="SignalP"/>
    </source>
</evidence>
<dbReference type="InterPro" id="IPR017853">
    <property type="entry name" value="GH"/>
</dbReference>
<dbReference type="PANTHER" id="PTHR11177:SF368">
    <property type="entry name" value="GH18 DOMAIN-CONTAINING PROTEIN"/>
    <property type="match status" value="1"/>
</dbReference>
<dbReference type="CDD" id="cd02879">
    <property type="entry name" value="GH18_plant_chitinase_class_V"/>
    <property type="match status" value="1"/>
</dbReference>
<evidence type="ECO:0000313" key="8">
    <source>
        <dbReference type="Proteomes" id="UP001291926"/>
    </source>
</evidence>
<reference evidence="7 8" key="1">
    <citation type="journal article" date="2023" name="bioRxiv">
        <title>Genome report: Whole genome sequence and annotation of Penstemon davidsonii.</title>
        <authorList>
            <person name="Ostevik K.L."/>
            <person name="Alabady M."/>
            <person name="Zhang M."/>
            <person name="Rausher M.D."/>
        </authorList>
    </citation>
    <scope>NUCLEOTIDE SEQUENCE [LARGE SCALE GENOMIC DNA]</scope>
    <source>
        <strain evidence="7">DNT005</strain>
        <tissue evidence="7">Whole leaf</tissue>
    </source>
</reference>
<proteinExistence type="inferred from homology"/>
<dbReference type="InterPro" id="IPR001579">
    <property type="entry name" value="Glyco_hydro_18_chit_AS"/>
</dbReference>
<dbReference type="InterPro" id="IPR029070">
    <property type="entry name" value="Chitinase_insertion_sf"/>
</dbReference>
<sequence>MSPKRLSSLFLALIFTSYRADSSYPSSSISLPPSQLLGPIPSTIFPPSLPPLPPPSPSPALPQPRGIKGAYWQAWQANTLPASGIPTSYFTHIFYAFVLVDATSFQILTTQSDEQWMVDFTSSLHAANPPAKAILSIGGAGANSAIFSNMVSNSDNRAAFIHSSIDLARKHSFDGLDLDWEYPSNPQDMSNLALLYKEWRSAINHDSLASGKPRLLLSSAVYFNSNLFTPGNVLRTYPGDAIRTYVDFVSPMCYDYHGGWDPSATGAHAALYDKTSNISTSYGISMWKGDKVPSMKLVMGLPVYGRTWQLKDRNVHGIGAPAVGTGPGGGVLIYSAVVGFNSDNNATVVFDRETGSTYSYAGTNWVGYDDVVSIGFKIKFAKAQGLGGYFFWALGFDSNWDLARAGIYDT</sequence>
<evidence type="ECO:0000256" key="1">
    <source>
        <dbReference type="ARBA" id="ARBA00022801"/>
    </source>
</evidence>
<feature type="signal peptide" evidence="5">
    <location>
        <begin position="1"/>
        <end position="22"/>
    </location>
</feature>
<feature type="chain" id="PRO_5046026170" description="GH18 domain-containing protein" evidence="5">
    <location>
        <begin position="23"/>
        <end position="410"/>
    </location>
</feature>
<dbReference type="Gene3D" id="3.20.20.80">
    <property type="entry name" value="Glycosidases"/>
    <property type="match status" value="1"/>
</dbReference>
<dbReference type="Proteomes" id="UP001291926">
    <property type="component" value="Unassembled WGS sequence"/>
</dbReference>
<dbReference type="PANTHER" id="PTHR11177">
    <property type="entry name" value="CHITINASE"/>
    <property type="match status" value="1"/>
</dbReference>
<protein>
    <recommendedName>
        <fullName evidence="6">GH18 domain-containing protein</fullName>
    </recommendedName>
</protein>
<dbReference type="Pfam" id="PF00704">
    <property type="entry name" value="Glyco_hydro_18"/>
    <property type="match status" value="1"/>
</dbReference>
<dbReference type="Gene3D" id="3.10.50.10">
    <property type="match status" value="1"/>
</dbReference>
<dbReference type="PROSITE" id="PS51910">
    <property type="entry name" value="GH18_2"/>
    <property type="match status" value="1"/>
</dbReference>
<evidence type="ECO:0000259" key="6">
    <source>
        <dbReference type="PROSITE" id="PS51910"/>
    </source>
</evidence>
<comment type="caution">
    <text evidence="7">The sequence shown here is derived from an EMBL/GenBank/DDBJ whole genome shotgun (WGS) entry which is preliminary data.</text>
</comment>
<dbReference type="EMBL" id="JAYDYQ010002687">
    <property type="protein sequence ID" value="KAK4479486.1"/>
    <property type="molecule type" value="Genomic_DNA"/>
</dbReference>
<gene>
    <name evidence="7" type="ORF">RD792_015000</name>
</gene>
<keyword evidence="1 3" id="KW-0378">Hydrolase</keyword>
<keyword evidence="8" id="KW-1185">Reference proteome</keyword>
<dbReference type="SUPFAM" id="SSF54556">
    <property type="entry name" value="Chitinase insertion domain"/>
    <property type="match status" value="1"/>
</dbReference>
<organism evidence="7 8">
    <name type="scientific">Penstemon davidsonii</name>
    <dbReference type="NCBI Taxonomy" id="160366"/>
    <lineage>
        <taxon>Eukaryota</taxon>
        <taxon>Viridiplantae</taxon>
        <taxon>Streptophyta</taxon>
        <taxon>Embryophyta</taxon>
        <taxon>Tracheophyta</taxon>
        <taxon>Spermatophyta</taxon>
        <taxon>Magnoliopsida</taxon>
        <taxon>eudicotyledons</taxon>
        <taxon>Gunneridae</taxon>
        <taxon>Pentapetalae</taxon>
        <taxon>asterids</taxon>
        <taxon>lamiids</taxon>
        <taxon>Lamiales</taxon>
        <taxon>Plantaginaceae</taxon>
        <taxon>Cheloneae</taxon>
        <taxon>Penstemon</taxon>
    </lineage>
</organism>
<evidence type="ECO:0000256" key="4">
    <source>
        <dbReference type="RuleBase" id="RU004453"/>
    </source>
</evidence>
<dbReference type="PROSITE" id="PS01095">
    <property type="entry name" value="GH18_1"/>
    <property type="match status" value="1"/>
</dbReference>
<evidence type="ECO:0000256" key="2">
    <source>
        <dbReference type="ARBA" id="ARBA00023295"/>
    </source>
</evidence>
<dbReference type="InterPro" id="IPR050314">
    <property type="entry name" value="Glycosyl_Hydrlase_18"/>
</dbReference>
<evidence type="ECO:0000256" key="3">
    <source>
        <dbReference type="RuleBase" id="RU000489"/>
    </source>
</evidence>
<feature type="domain" description="GH18" evidence="6">
    <location>
        <begin position="66"/>
        <end position="410"/>
    </location>
</feature>
<accession>A0ABR0CSH1</accession>
<dbReference type="SMART" id="SM00636">
    <property type="entry name" value="Glyco_18"/>
    <property type="match status" value="1"/>
</dbReference>
<name>A0ABR0CSH1_9LAMI</name>